<dbReference type="Proteomes" id="UP000001861">
    <property type="component" value="Unassembled WGS sequence"/>
</dbReference>
<evidence type="ECO:0000256" key="1">
    <source>
        <dbReference type="SAM" id="MobiDB-lite"/>
    </source>
</evidence>
<feature type="region of interest" description="Disordered" evidence="1">
    <location>
        <begin position="1"/>
        <end position="34"/>
    </location>
</feature>
<reference evidence="2 3" key="1">
    <citation type="journal article" date="2010" name="Proc. Natl. Acad. Sci. U.S.A.">
        <title>Insights into evolution of multicellular fungi from the assembled chromosomes of the mushroom Coprinopsis cinerea (Coprinus cinereus).</title>
        <authorList>
            <person name="Stajich J.E."/>
            <person name="Wilke S.K."/>
            <person name="Ahren D."/>
            <person name="Au C.H."/>
            <person name="Birren B.W."/>
            <person name="Borodovsky M."/>
            <person name="Burns C."/>
            <person name="Canback B."/>
            <person name="Casselton L.A."/>
            <person name="Cheng C.K."/>
            <person name="Deng J."/>
            <person name="Dietrich F.S."/>
            <person name="Fargo D.C."/>
            <person name="Farman M.L."/>
            <person name="Gathman A.C."/>
            <person name="Goldberg J."/>
            <person name="Guigo R."/>
            <person name="Hoegger P.J."/>
            <person name="Hooker J.B."/>
            <person name="Huggins A."/>
            <person name="James T.Y."/>
            <person name="Kamada T."/>
            <person name="Kilaru S."/>
            <person name="Kodira C."/>
            <person name="Kues U."/>
            <person name="Kupfer D."/>
            <person name="Kwan H.S."/>
            <person name="Lomsadze A."/>
            <person name="Li W."/>
            <person name="Lilly W.W."/>
            <person name="Ma L.J."/>
            <person name="Mackey A.J."/>
            <person name="Manning G."/>
            <person name="Martin F."/>
            <person name="Muraguchi H."/>
            <person name="Natvig D.O."/>
            <person name="Palmerini H."/>
            <person name="Ramesh M.A."/>
            <person name="Rehmeyer C.J."/>
            <person name="Roe B.A."/>
            <person name="Shenoy N."/>
            <person name="Stanke M."/>
            <person name="Ter-Hovhannisyan V."/>
            <person name="Tunlid A."/>
            <person name="Velagapudi R."/>
            <person name="Vision T.J."/>
            <person name="Zeng Q."/>
            <person name="Zolan M.E."/>
            <person name="Pukkila P.J."/>
        </authorList>
    </citation>
    <scope>NUCLEOTIDE SEQUENCE [LARGE SCALE GENOMIC DNA]</scope>
    <source>
        <strain evidence="3">Okayama-7 / 130 / ATCC MYA-4618 / FGSC 9003</strain>
    </source>
</reference>
<dbReference type="OMA" id="PRFSMSI"/>
<dbReference type="InParanoid" id="A8N957"/>
<dbReference type="AlphaFoldDB" id="A8N957"/>
<dbReference type="KEGG" id="cci:CC1G_00932"/>
<dbReference type="VEuPathDB" id="FungiDB:CC1G_00932"/>
<organism evidence="2 3">
    <name type="scientific">Coprinopsis cinerea (strain Okayama-7 / 130 / ATCC MYA-4618 / FGSC 9003)</name>
    <name type="common">Inky cap fungus</name>
    <name type="synonym">Hormographiella aspergillata</name>
    <dbReference type="NCBI Taxonomy" id="240176"/>
    <lineage>
        <taxon>Eukaryota</taxon>
        <taxon>Fungi</taxon>
        <taxon>Dikarya</taxon>
        <taxon>Basidiomycota</taxon>
        <taxon>Agaricomycotina</taxon>
        <taxon>Agaricomycetes</taxon>
        <taxon>Agaricomycetidae</taxon>
        <taxon>Agaricales</taxon>
        <taxon>Agaricineae</taxon>
        <taxon>Psathyrellaceae</taxon>
        <taxon>Coprinopsis</taxon>
    </lineage>
</organism>
<accession>A8N957</accession>
<sequence length="86" mass="9880">MAMIVRDPRFSMSAAPSAYAQSAEQPPRRQPRVSFGKRLNRQITNLWKLFTNTRGRQRASVYSSQFVTLTSRRRSTIPTPIVRLNA</sequence>
<keyword evidence="3" id="KW-1185">Reference proteome</keyword>
<name>A8N957_COPC7</name>
<dbReference type="GeneID" id="6007857"/>
<comment type="caution">
    <text evidence="2">The sequence shown here is derived from an EMBL/GenBank/DDBJ whole genome shotgun (WGS) entry which is preliminary data.</text>
</comment>
<dbReference type="RefSeq" id="XP_001831385.2">
    <property type="nucleotide sequence ID" value="XM_001831333.2"/>
</dbReference>
<gene>
    <name evidence="2" type="ORF">CC1G_00932</name>
</gene>
<evidence type="ECO:0000313" key="3">
    <source>
        <dbReference type="Proteomes" id="UP000001861"/>
    </source>
</evidence>
<evidence type="ECO:0000313" key="2">
    <source>
        <dbReference type="EMBL" id="EAU90548.2"/>
    </source>
</evidence>
<dbReference type="EMBL" id="AACS02000007">
    <property type="protein sequence ID" value="EAU90548.2"/>
    <property type="molecule type" value="Genomic_DNA"/>
</dbReference>
<dbReference type="OrthoDB" id="2864141at2759"/>
<protein>
    <submittedName>
        <fullName evidence="2">Uncharacterized protein</fullName>
    </submittedName>
</protein>
<proteinExistence type="predicted"/>
<dbReference type="HOGENOM" id="CLU_2497812_0_0_1"/>